<dbReference type="CDD" id="cd09021">
    <property type="entry name" value="Aldose_epim_Ec_YphB"/>
    <property type="match status" value="1"/>
</dbReference>
<dbReference type="Pfam" id="PF01263">
    <property type="entry name" value="Aldose_epim"/>
    <property type="match status" value="1"/>
</dbReference>
<dbReference type="Proteomes" id="UP001596492">
    <property type="component" value="Unassembled WGS sequence"/>
</dbReference>
<dbReference type="PROSITE" id="PS51257">
    <property type="entry name" value="PROKAR_LIPOPROTEIN"/>
    <property type="match status" value="1"/>
</dbReference>
<accession>A0ABW2INM1</accession>
<gene>
    <name evidence="2" type="ORF">ACFQS8_14190</name>
</gene>
<evidence type="ECO:0000313" key="3">
    <source>
        <dbReference type="Proteomes" id="UP001596492"/>
    </source>
</evidence>
<dbReference type="Gene3D" id="2.70.98.10">
    <property type="match status" value="1"/>
</dbReference>
<dbReference type="SUPFAM" id="SSF74650">
    <property type="entry name" value="Galactose mutarotase-like"/>
    <property type="match status" value="1"/>
</dbReference>
<name>A0ABW2INM1_9PROT</name>
<protein>
    <submittedName>
        <fullName evidence="2">Aldose 1-epimerase</fullName>
    </submittedName>
</protein>
<organism evidence="2 3">
    <name type="scientific">Hirschia litorea</name>
    <dbReference type="NCBI Taxonomy" id="1199156"/>
    <lineage>
        <taxon>Bacteria</taxon>
        <taxon>Pseudomonadati</taxon>
        <taxon>Pseudomonadota</taxon>
        <taxon>Alphaproteobacteria</taxon>
        <taxon>Hyphomonadales</taxon>
        <taxon>Hyphomonadaceae</taxon>
        <taxon>Hirschia</taxon>
    </lineage>
</organism>
<dbReference type="InterPro" id="IPR011013">
    <property type="entry name" value="Gal_mutarotase_sf_dom"/>
</dbReference>
<reference evidence="3" key="1">
    <citation type="journal article" date="2019" name="Int. J. Syst. Evol. Microbiol.">
        <title>The Global Catalogue of Microorganisms (GCM) 10K type strain sequencing project: providing services to taxonomists for standard genome sequencing and annotation.</title>
        <authorList>
            <consortium name="The Broad Institute Genomics Platform"/>
            <consortium name="The Broad Institute Genome Sequencing Center for Infectious Disease"/>
            <person name="Wu L."/>
            <person name="Ma J."/>
        </authorList>
    </citation>
    <scope>NUCLEOTIDE SEQUENCE [LARGE SCALE GENOMIC DNA]</scope>
    <source>
        <strain evidence="3">CCUG 51308</strain>
    </source>
</reference>
<dbReference type="RefSeq" id="WP_382168494.1">
    <property type="nucleotide sequence ID" value="NZ_JBHTBR010000005.1"/>
</dbReference>
<sequence>MKRRTFILTVLAGSSLALTASCRDMSAPNQTDLVEGSGGDVVMISLQSGDAEMTIIPEMGGGIGSLSMGERPILRPWSGEVADGPFELASIILIPFTNRLTDGIVWKGQHYDIPQNIEGAELPLHGDAFQRPWQISETSGNIAEIVLPNGSNGPFKYSAKQKFELSDNSVKITLSITNEADIELPYGFGFHPWFPRDEDTKLTFKADKVGLQNEMDMPDEYIPIAQNPYWDYSQGKVIPKTEKYINNDFTGWDRVATLEQGQRFTSVKMTASENLSTAMMYTPAWPSDIVCFEPVSHQIDATRVEGAPGMIALQPKETVSAWMKLEW</sequence>
<evidence type="ECO:0000313" key="2">
    <source>
        <dbReference type="EMBL" id="MFC7292778.1"/>
    </source>
</evidence>
<keyword evidence="3" id="KW-1185">Reference proteome</keyword>
<proteinExistence type="predicted"/>
<dbReference type="InterPro" id="IPR008183">
    <property type="entry name" value="Aldose_1/G6P_1-epimerase"/>
</dbReference>
<dbReference type="EMBL" id="JBHTBR010000005">
    <property type="protein sequence ID" value="MFC7292778.1"/>
    <property type="molecule type" value="Genomic_DNA"/>
</dbReference>
<keyword evidence="1" id="KW-0732">Signal</keyword>
<feature type="signal peptide" evidence="1">
    <location>
        <begin position="1"/>
        <end position="19"/>
    </location>
</feature>
<feature type="chain" id="PRO_5046557738" evidence="1">
    <location>
        <begin position="20"/>
        <end position="327"/>
    </location>
</feature>
<comment type="caution">
    <text evidence="2">The sequence shown here is derived from an EMBL/GenBank/DDBJ whole genome shotgun (WGS) entry which is preliminary data.</text>
</comment>
<evidence type="ECO:0000256" key="1">
    <source>
        <dbReference type="SAM" id="SignalP"/>
    </source>
</evidence>
<dbReference type="InterPro" id="IPR014718">
    <property type="entry name" value="GH-type_carb-bd"/>
</dbReference>